<dbReference type="GO" id="GO:0005524">
    <property type="term" value="F:ATP binding"/>
    <property type="evidence" value="ECO:0007669"/>
    <property type="project" value="UniProtKB-KW"/>
</dbReference>
<dbReference type="SMART" id="SM00847">
    <property type="entry name" value="HA2"/>
    <property type="match status" value="1"/>
</dbReference>
<keyword evidence="4" id="KW-0378">Hydrolase</keyword>
<dbReference type="GO" id="GO:0005684">
    <property type="term" value="C:U2-type spliceosomal complex"/>
    <property type="evidence" value="ECO:0007669"/>
    <property type="project" value="UniProtKB-ARBA"/>
</dbReference>
<evidence type="ECO:0000313" key="12">
    <source>
        <dbReference type="EMBL" id="KAH3660513.1"/>
    </source>
</evidence>
<dbReference type="AlphaFoldDB" id="A0A9P8SZA0"/>
<dbReference type="OrthoDB" id="10253254at2759"/>
<dbReference type="Proteomes" id="UP000769157">
    <property type="component" value="Unassembled WGS sequence"/>
</dbReference>
<dbReference type="PANTHER" id="PTHR18934:SF85">
    <property type="entry name" value="ATP-DEPENDENT RNA HELICASE DHX8"/>
    <property type="match status" value="1"/>
</dbReference>
<dbReference type="FunFam" id="3.40.50.300:FF:000007">
    <property type="entry name" value="Pre-mRNA-splicing factor ATP-dependent RNA helicase"/>
    <property type="match status" value="1"/>
</dbReference>
<dbReference type="CDD" id="cd18791">
    <property type="entry name" value="SF2_C_RHA"/>
    <property type="match status" value="1"/>
</dbReference>
<evidence type="ECO:0000256" key="9">
    <source>
        <dbReference type="SAM" id="MobiDB-lite"/>
    </source>
</evidence>
<dbReference type="FunFam" id="3.40.50.300:FF:000615">
    <property type="entry name" value="pre-mRNA-splicing factor ATP-dependent RNA helicase DEAH7"/>
    <property type="match status" value="1"/>
</dbReference>
<dbReference type="GO" id="GO:0071013">
    <property type="term" value="C:catalytic step 2 spliceosome"/>
    <property type="evidence" value="ECO:0007669"/>
    <property type="project" value="TreeGrafter"/>
</dbReference>
<dbReference type="Gene3D" id="1.20.120.1080">
    <property type="match status" value="1"/>
</dbReference>
<dbReference type="GO" id="GO:0003723">
    <property type="term" value="F:RNA binding"/>
    <property type="evidence" value="ECO:0007669"/>
    <property type="project" value="TreeGrafter"/>
</dbReference>
<dbReference type="GeneID" id="70239063"/>
<evidence type="ECO:0000259" key="11">
    <source>
        <dbReference type="PROSITE" id="PS51194"/>
    </source>
</evidence>
<dbReference type="Pfam" id="PF00271">
    <property type="entry name" value="Helicase_C"/>
    <property type="match status" value="1"/>
</dbReference>
<evidence type="ECO:0000256" key="1">
    <source>
        <dbReference type="ARBA" id="ARBA00012552"/>
    </source>
</evidence>
<comment type="catalytic activity">
    <reaction evidence="8">
        <text>ATP + H2O = ADP + phosphate + H(+)</text>
        <dbReference type="Rhea" id="RHEA:13065"/>
        <dbReference type="ChEBI" id="CHEBI:15377"/>
        <dbReference type="ChEBI" id="CHEBI:15378"/>
        <dbReference type="ChEBI" id="CHEBI:30616"/>
        <dbReference type="ChEBI" id="CHEBI:43474"/>
        <dbReference type="ChEBI" id="CHEBI:456216"/>
        <dbReference type="EC" id="3.6.4.13"/>
    </reaction>
</comment>
<feature type="region of interest" description="Disordered" evidence="9">
    <location>
        <begin position="1"/>
        <end position="26"/>
    </location>
</feature>
<dbReference type="InterPro" id="IPR002464">
    <property type="entry name" value="DNA/RNA_helicase_DEAH_CS"/>
</dbReference>
<dbReference type="SMART" id="SM00490">
    <property type="entry name" value="HELICc"/>
    <property type="match status" value="1"/>
</dbReference>
<dbReference type="Pfam" id="PF21010">
    <property type="entry name" value="HA2_C"/>
    <property type="match status" value="1"/>
</dbReference>
<dbReference type="InterPro" id="IPR001650">
    <property type="entry name" value="Helicase_C-like"/>
</dbReference>
<keyword evidence="6" id="KW-0067">ATP-binding</keyword>
<dbReference type="GO" id="GO:0003724">
    <property type="term" value="F:RNA helicase activity"/>
    <property type="evidence" value="ECO:0007669"/>
    <property type="project" value="UniProtKB-EC"/>
</dbReference>
<dbReference type="EMBL" id="JAEUBE010000504">
    <property type="protein sequence ID" value="KAH3660513.1"/>
    <property type="molecule type" value="Genomic_DNA"/>
</dbReference>
<dbReference type="InterPro" id="IPR011709">
    <property type="entry name" value="DEAD-box_helicase_OB_fold"/>
</dbReference>
<dbReference type="Gene3D" id="3.40.50.300">
    <property type="entry name" value="P-loop containing nucleotide triphosphate hydrolases"/>
    <property type="match status" value="2"/>
</dbReference>
<keyword evidence="7" id="KW-0508">mRNA splicing</keyword>
<keyword evidence="3" id="KW-0547">Nucleotide-binding</keyword>
<evidence type="ECO:0000256" key="3">
    <source>
        <dbReference type="ARBA" id="ARBA00022741"/>
    </source>
</evidence>
<evidence type="ECO:0000256" key="6">
    <source>
        <dbReference type="ARBA" id="ARBA00022840"/>
    </source>
</evidence>
<dbReference type="SUPFAM" id="SSF52540">
    <property type="entry name" value="P-loop containing nucleoside triphosphate hydrolases"/>
    <property type="match status" value="1"/>
</dbReference>
<dbReference type="GO" id="GO:0000390">
    <property type="term" value="P:spliceosomal complex disassembly"/>
    <property type="evidence" value="ECO:0007669"/>
    <property type="project" value="TreeGrafter"/>
</dbReference>
<dbReference type="InterPro" id="IPR049945">
    <property type="entry name" value="AAA_22"/>
</dbReference>
<gene>
    <name evidence="12" type="ORF">OGAPHI_007099</name>
</gene>
<feature type="domain" description="Helicase ATP-binding" evidence="10">
    <location>
        <begin position="204"/>
        <end position="368"/>
    </location>
</feature>
<evidence type="ECO:0000256" key="4">
    <source>
        <dbReference type="ARBA" id="ARBA00022801"/>
    </source>
</evidence>
<reference evidence="12" key="1">
    <citation type="journal article" date="2021" name="Open Biol.">
        <title>Shared evolutionary footprints suggest mitochondrial oxidative damage underlies multiple complex I losses in fungi.</title>
        <authorList>
            <person name="Schikora-Tamarit M.A."/>
            <person name="Marcet-Houben M."/>
            <person name="Nosek J."/>
            <person name="Gabaldon T."/>
        </authorList>
    </citation>
    <scope>NUCLEOTIDE SEQUENCE</scope>
    <source>
        <strain evidence="12">CBS6075</strain>
    </source>
</reference>
<dbReference type="Pfam" id="PF13401">
    <property type="entry name" value="AAA_22"/>
    <property type="match status" value="1"/>
</dbReference>
<dbReference type="PROSITE" id="PS51194">
    <property type="entry name" value="HELICASE_CTER"/>
    <property type="match status" value="1"/>
</dbReference>
<evidence type="ECO:0000313" key="13">
    <source>
        <dbReference type="Proteomes" id="UP000769157"/>
    </source>
</evidence>
<feature type="region of interest" description="Disordered" evidence="9">
    <location>
        <begin position="833"/>
        <end position="864"/>
    </location>
</feature>
<evidence type="ECO:0000256" key="8">
    <source>
        <dbReference type="ARBA" id="ARBA00047984"/>
    </source>
</evidence>
<dbReference type="RefSeq" id="XP_046058216.1">
    <property type="nucleotide sequence ID" value="XM_046208458.1"/>
</dbReference>
<dbReference type="PROSITE" id="PS00690">
    <property type="entry name" value="DEAH_ATP_HELICASE"/>
    <property type="match status" value="1"/>
</dbReference>
<feature type="compositionally biased region" description="Basic and acidic residues" evidence="9">
    <location>
        <begin position="1"/>
        <end position="13"/>
    </location>
</feature>
<feature type="domain" description="Helicase C-terminal" evidence="11">
    <location>
        <begin position="390"/>
        <end position="569"/>
    </location>
</feature>
<dbReference type="InterPro" id="IPR007502">
    <property type="entry name" value="Helicase-assoc_dom"/>
</dbReference>
<accession>A0A9P8SZA0</accession>
<dbReference type="PANTHER" id="PTHR18934">
    <property type="entry name" value="ATP-DEPENDENT RNA HELICASE"/>
    <property type="match status" value="1"/>
</dbReference>
<dbReference type="InterPro" id="IPR048333">
    <property type="entry name" value="HA2_WH"/>
</dbReference>
<dbReference type="SMART" id="SM00487">
    <property type="entry name" value="DEXDc"/>
    <property type="match status" value="1"/>
</dbReference>
<dbReference type="InterPro" id="IPR027417">
    <property type="entry name" value="P-loop_NTPase"/>
</dbReference>
<evidence type="ECO:0000256" key="7">
    <source>
        <dbReference type="ARBA" id="ARBA00023187"/>
    </source>
</evidence>
<reference evidence="12" key="2">
    <citation type="submission" date="2021-01" db="EMBL/GenBank/DDBJ databases">
        <authorList>
            <person name="Schikora-Tamarit M.A."/>
        </authorList>
    </citation>
    <scope>NUCLEOTIDE SEQUENCE</scope>
    <source>
        <strain evidence="12">CBS6075</strain>
    </source>
</reference>
<dbReference type="Pfam" id="PF04408">
    <property type="entry name" value="WHD_HA2"/>
    <property type="match status" value="1"/>
</dbReference>
<evidence type="ECO:0000256" key="2">
    <source>
        <dbReference type="ARBA" id="ARBA00022664"/>
    </source>
</evidence>
<dbReference type="FunFam" id="1.20.120.1080:FF:000001">
    <property type="entry name" value="Pre-mRNA-splicing factor ATP-dependent RNA helicase"/>
    <property type="match status" value="1"/>
</dbReference>
<protein>
    <recommendedName>
        <fullName evidence="1">RNA helicase</fullName>
        <ecNumber evidence="1">3.6.4.13</ecNumber>
    </recommendedName>
</protein>
<name>A0A9P8SZA0_9ASCO</name>
<comment type="caution">
    <text evidence="12">The sequence shown here is derived from an EMBL/GenBank/DDBJ whole genome shotgun (WGS) entry which is preliminary data.</text>
</comment>
<keyword evidence="2" id="KW-0507">mRNA processing</keyword>
<keyword evidence="5" id="KW-0347">Helicase</keyword>
<organism evidence="12 13">
    <name type="scientific">Ogataea philodendri</name>
    <dbReference type="NCBI Taxonomy" id="1378263"/>
    <lineage>
        <taxon>Eukaryota</taxon>
        <taxon>Fungi</taxon>
        <taxon>Dikarya</taxon>
        <taxon>Ascomycota</taxon>
        <taxon>Saccharomycotina</taxon>
        <taxon>Pichiomycetes</taxon>
        <taxon>Pichiales</taxon>
        <taxon>Pichiaceae</taxon>
        <taxon>Ogataea</taxon>
    </lineage>
</organism>
<dbReference type="PROSITE" id="PS51192">
    <property type="entry name" value="HELICASE_ATP_BIND_1"/>
    <property type="match status" value="1"/>
</dbReference>
<dbReference type="InterPro" id="IPR014001">
    <property type="entry name" value="Helicase_ATP-bd"/>
</dbReference>
<sequence length="864" mass="98747">MKNIDQKTGKEVEETPVESFRGEKRKQTLDLWEMTQLNHAFGAKRVALARDDVEDPYAEVDEQSSDGSDEEIEIELANTVPSFLKGKDFKTETNDSAMTVKKNPEGSMTRVAQYGSKFMSEAKQRKLEQKREEERLKRLEERSRVNGDPLEKMMPRLNGDQARQSAYQEWQKQAKRQEYGPRSNMSIREQRESLPVFQKRADLVKLVAENDFLVVVGETGSGKTTQITQYLAEEGFAMKGVIACTQPRRVAATSVARRVAQEVGCKIGEEVGYTIRFEDVTSNKTIIKYMTDGMLQREALVDPDLTKYSVIMLDEAHERTIATDVLFALLREAVIRRKGGLKLIVTSATLDSAKFSNYFEQCPVFKIEGRTFPVKIFYTKEPELDYISSCIETVIDVHTNNPPGDILVFLTGKEEIDTCCETLVDKMSLLRGENPSIAELIILPIYSSLPSEMQTRIFEPTPAGKRKVVLATNIAETSVTIDGIYYVIDPGYVKVNAYDPKLGMDSLIVQPISRAQADQRSGRAGRTGPGICYRLYTKNAYLNEMGSNTVPEIQRQNLSYTILMLKAMGIDDVIEFNFMDKPKQNSILTALEELYILDALDENGKLTDFGQRMAFFPMEPLLSKTLIKSIEFGCSDEVITIIAMLSVPDIFYRPREKRDQADKAKARFHDYNGDHLTFLNVYNKWSDAENSRVWCQDNYIHEKSMRRAKDVRKQLIQIMDKLDRKERRPRSSIVSCMGNWDQIRKAFVSGFFKNSAKRAAVHDAEEGSYRTLVENTPVHVHPSSSLFKKHGVDHVIYHTLVLTNKEYMHCVTKIDPKWLVTYAPRFFRSVEPGNMSSKKKNEKIQPLFNRNDPKENWRLSKGRR</sequence>
<dbReference type="Pfam" id="PF07717">
    <property type="entry name" value="OB_NTP_bind"/>
    <property type="match status" value="1"/>
</dbReference>
<dbReference type="GO" id="GO:0022613">
    <property type="term" value="P:ribonucleoprotein complex biogenesis"/>
    <property type="evidence" value="ECO:0007669"/>
    <property type="project" value="UniProtKB-ARBA"/>
</dbReference>
<evidence type="ECO:0000259" key="10">
    <source>
        <dbReference type="PROSITE" id="PS51192"/>
    </source>
</evidence>
<proteinExistence type="predicted"/>
<dbReference type="EC" id="3.6.4.13" evidence="1"/>
<evidence type="ECO:0000256" key="5">
    <source>
        <dbReference type="ARBA" id="ARBA00022806"/>
    </source>
</evidence>
<keyword evidence="13" id="KW-1185">Reference proteome</keyword>
<dbReference type="GO" id="GO:0016887">
    <property type="term" value="F:ATP hydrolysis activity"/>
    <property type="evidence" value="ECO:0007669"/>
    <property type="project" value="InterPro"/>
</dbReference>